<evidence type="ECO:0000256" key="5">
    <source>
        <dbReference type="ARBA" id="ARBA00023128"/>
    </source>
</evidence>
<evidence type="ECO:0000256" key="2">
    <source>
        <dbReference type="ARBA" id="ARBA00022448"/>
    </source>
</evidence>
<reference evidence="6 7" key="1">
    <citation type="submission" date="2015-04" db="EMBL/GenBank/DDBJ databases">
        <title>Lasius niger genome sequencing.</title>
        <authorList>
            <person name="Konorov E.A."/>
            <person name="Nikitin M.A."/>
            <person name="Kirill M.V."/>
            <person name="Chang P."/>
        </authorList>
    </citation>
    <scope>NUCLEOTIDE SEQUENCE [LARGE SCALE GENOMIC DNA]</scope>
    <source>
        <tissue evidence="6">Whole</tissue>
    </source>
</reference>
<evidence type="ECO:0000256" key="1">
    <source>
        <dbReference type="ARBA" id="ARBA00004225"/>
    </source>
</evidence>
<dbReference type="STRING" id="67767.A0A0J7NYE8"/>
<evidence type="ECO:0000313" key="6">
    <source>
        <dbReference type="EMBL" id="KMQ97420.1"/>
    </source>
</evidence>
<dbReference type="OrthoDB" id="2403262at2759"/>
<sequence length="120" mass="13035">MAGLEGYESVYRGRSAKSWEMAAGPYPQKYHGREVIHPLDIPVVHPLAEDNPPVVDDDTVSKYVGLGCGLASLITGNLLIHPFVTQGINTLWKGIGSVLLVRGMTLAVEDLISKITPWPK</sequence>
<protein>
    <submittedName>
        <fullName evidence="6">Solute carrier family 25 member 46-like protein</fullName>
    </submittedName>
</protein>
<dbReference type="Proteomes" id="UP000036403">
    <property type="component" value="Unassembled WGS sequence"/>
</dbReference>
<comment type="caution">
    <text evidence="6">The sequence shown here is derived from an EMBL/GenBank/DDBJ whole genome shotgun (WGS) entry which is preliminary data.</text>
</comment>
<proteinExistence type="predicted"/>
<dbReference type="EMBL" id="LBMM01000816">
    <property type="protein sequence ID" value="KMQ97420.1"/>
    <property type="molecule type" value="Genomic_DNA"/>
</dbReference>
<dbReference type="AlphaFoldDB" id="A0A0J7NYE8"/>
<dbReference type="GO" id="GO:0090149">
    <property type="term" value="P:mitochondrial membrane fission"/>
    <property type="evidence" value="ECO:0007669"/>
    <property type="project" value="InterPro"/>
</dbReference>
<dbReference type="PaxDb" id="67767-A0A0J7NYE8"/>
<evidence type="ECO:0000256" key="3">
    <source>
        <dbReference type="ARBA" id="ARBA00022737"/>
    </source>
</evidence>
<evidence type="ECO:0000256" key="4">
    <source>
        <dbReference type="ARBA" id="ARBA00022989"/>
    </source>
</evidence>
<keyword evidence="3" id="KW-0677">Repeat</keyword>
<keyword evidence="5" id="KW-0496">Mitochondrion</keyword>
<keyword evidence="2" id="KW-0813">Transport</keyword>
<keyword evidence="7" id="KW-1185">Reference proteome</keyword>
<dbReference type="InterPro" id="IPR039158">
    <property type="entry name" value="SLC25A46"/>
</dbReference>
<evidence type="ECO:0000313" key="7">
    <source>
        <dbReference type="Proteomes" id="UP000036403"/>
    </source>
</evidence>
<keyword evidence="4" id="KW-0812">Transmembrane</keyword>
<keyword evidence="4" id="KW-1133">Transmembrane helix</keyword>
<keyword evidence="4" id="KW-0472">Membrane</keyword>
<accession>A0A0J7NYE8</accession>
<gene>
    <name evidence="6" type="ORF">RF55_2239</name>
</gene>
<dbReference type="PANTHER" id="PTHR21252:SF2">
    <property type="entry name" value="MITOCHONDRIAL OUTER MEMBRANE PROTEIN SLC25A46"/>
    <property type="match status" value="1"/>
</dbReference>
<dbReference type="GO" id="GO:0005741">
    <property type="term" value="C:mitochondrial outer membrane"/>
    <property type="evidence" value="ECO:0007669"/>
    <property type="project" value="InterPro"/>
</dbReference>
<name>A0A0J7NYE8_LASNI</name>
<dbReference type="PANTHER" id="PTHR21252">
    <property type="entry name" value="TB1 PROTEIN-RELATED"/>
    <property type="match status" value="1"/>
</dbReference>
<organism evidence="6 7">
    <name type="scientific">Lasius niger</name>
    <name type="common">Black garden ant</name>
    <dbReference type="NCBI Taxonomy" id="67767"/>
    <lineage>
        <taxon>Eukaryota</taxon>
        <taxon>Metazoa</taxon>
        <taxon>Ecdysozoa</taxon>
        <taxon>Arthropoda</taxon>
        <taxon>Hexapoda</taxon>
        <taxon>Insecta</taxon>
        <taxon>Pterygota</taxon>
        <taxon>Neoptera</taxon>
        <taxon>Endopterygota</taxon>
        <taxon>Hymenoptera</taxon>
        <taxon>Apocrita</taxon>
        <taxon>Aculeata</taxon>
        <taxon>Formicoidea</taxon>
        <taxon>Formicidae</taxon>
        <taxon>Formicinae</taxon>
        <taxon>Lasius</taxon>
        <taxon>Lasius</taxon>
    </lineage>
</organism>
<comment type="subcellular location">
    <subcellularLocation>
        <location evidence="1">Mitochondrion membrane</location>
        <topology evidence="1">Multi-pass membrane protein</topology>
    </subcellularLocation>
</comment>